<accession>A0A7R9IN05</accession>
<feature type="transmembrane region" description="Helical" evidence="1">
    <location>
        <begin position="26"/>
        <end position="46"/>
    </location>
</feature>
<keyword evidence="1" id="KW-0472">Membrane</keyword>
<evidence type="ECO:0000256" key="1">
    <source>
        <dbReference type="SAM" id="Phobius"/>
    </source>
</evidence>
<dbReference type="EMBL" id="OE004504">
    <property type="protein sequence ID" value="CAD7461218.1"/>
    <property type="molecule type" value="Genomic_DNA"/>
</dbReference>
<gene>
    <name evidence="3" type="ORF">TTEB3V08_LOCUS9130</name>
</gene>
<keyword evidence="2" id="KW-0732">Signal</keyword>
<organism evidence="3">
    <name type="scientific">Timema tahoe</name>
    <dbReference type="NCBI Taxonomy" id="61484"/>
    <lineage>
        <taxon>Eukaryota</taxon>
        <taxon>Metazoa</taxon>
        <taxon>Ecdysozoa</taxon>
        <taxon>Arthropoda</taxon>
        <taxon>Hexapoda</taxon>
        <taxon>Insecta</taxon>
        <taxon>Pterygota</taxon>
        <taxon>Neoptera</taxon>
        <taxon>Polyneoptera</taxon>
        <taxon>Phasmatodea</taxon>
        <taxon>Timematodea</taxon>
        <taxon>Timematoidea</taxon>
        <taxon>Timematidae</taxon>
        <taxon>Timema</taxon>
    </lineage>
</organism>
<feature type="chain" id="PRO_5031128872" evidence="2">
    <location>
        <begin position="22"/>
        <end position="132"/>
    </location>
</feature>
<proteinExistence type="predicted"/>
<reference evidence="3" key="1">
    <citation type="submission" date="2020-11" db="EMBL/GenBank/DDBJ databases">
        <authorList>
            <person name="Tran Van P."/>
        </authorList>
    </citation>
    <scope>NUCLEOTIDE SEQUENCE</scope>
</reference>
<feature type="signal peptide" evidence="2">
    <location>
        <begin position="1"/>
        <end position="21"/>
    </location>
</feature>
<sequence length="132" mass="14799">MLSRSLAMVLLVLALAGITKAGMHFLRLVILAAAGLAGMWMVHTLAQDYNKITSQRPGRLFKRSMEDVLHSMDWERLPPSNRLGSQPPTFPDFQRILNMDPKGCARRLVCELATRPTEKLAADEANILLMIR</sequence>
<dbReference type="AlphaFoldDB" id="A0A7R9IN05"/>
<name>A0A7R9IN05_9NEOP</name>
<evidence type="ECO:0000313" key="3">
    <source>
        <dbReference type="EMBL" id="CAD7461218.1"/>
    </source>
</evidence>
<keyword evidence="1" id="KW-1133">Transmembrane helix</keyword>
<evidence type="ECO:0000256" key="2">
    <source>
        <dbReference type="SAM" id="SignalP"/>
    </source>
</evidence>
<protein>
    <submittedName>
        <fullName evidence="3">Uncharacterized protein</fullName>
    </submittedName>
</protein>
<keyword evidence="1" id="KW-0812">Transmembrane</keyword>